<reference evidence="4 5" key="1">
    <citation type="submission" date="2024-03" db="EMBL/GenBank/DDBJ databases">
        <title>Adaptation during the transition from Ophiocordyceps entomopathogen to insect associate is accompanied by gene loss and intensified selection.</title>
        <authorList>
            <person name="Ward C.M."/>
            <person name="Onetto C.A."/>
            <person name="Borneman A.R."/>
        </authorList>
    </citation>
    <scope>NUCLEOTIDE SEQUENCE [LARGE SCALE GENOMIC DNA]</scope>
    <source>
        <strain evidence="4">AWRI1</strain>
        <tissue evidence="4">Single Adult Female</tissue>
    </source>
</reference>
<feature type="coiled-coil region" evidence="1">
    <location>
        <begin position="247"/>
        <end position="274"/>
    </location>
</feature>
<evidence type="ECO:0000256" key="2">
    <source>
        <dbReference type="SAM" id="MobiDB-lite"/>
    </source>
</evidence>
<feature type="chain" id="PRO_5043028209" evidence="3">
    <location>
        <begin position="22"/>
        <end position="404"/>
    </location>
</feature>
<feature type="signal peptide" evidence="3">
    <location>
        <begin position="1"/>
        <end position="21"/>
    </location>
</feature>
<keyword evidence="5" id="KW-1185">Reference proteome</keyword>
<name>A0AAN9XZ58_9HEMI</name>
<evidence type="ECO:0000256" key="1">
    <source>
        <dbReference type="SAM" id="Coils"/>
    </source>
</evidence>
<feature type="region of interest" description="Disordered" evidence="2">
    <location>
        <begin position="160"/>
        <end position="180"/>
    </location>
</feature>
<organism evidence="4 5">
    <name type="scientific">Parthenolecanium corni</name>
    <dbReference type="NCBI Taxonomy" id="536013"/>
    <lineage>
        <taxon>Eukaryota</taxon>
        <taxon>Metazoa</taxon>
        <taxon>Ecdysozoa</taxon>
        <taxon>Arthropoda</taxon>
        <taxon>Hexapoda</taxon>
        <taxon>Insecta</taxon>
        <taxon>Pterygota</taxon>
        <taxon>Neoptera</taxon>
        <taxon>Paraneoptera</taxon>
        <taxon>Hemiptera</taxon>
        <taxon>Sternorrhyncha</taxon>
        <taxon>Coccoidea</taxon>
        <taxon>Coccidae</taxon>
        <taxon>Parthenolecanium</taxon>
    </lineage>
</organism>
<protein>
    <submittedName>
        <fullName evidence="4">Uncharacterized protein</fullName>
    </submittedName>
</protein>
<evidence type="ECO:0000256" key="3">
    <source>
        <dbReference type="SAM" id="SignalP"/>
    </source>
</evidence>
<evidence type="ECO:0000313" key="5">
    <source>
        <dbReference type="Proteomes" id="UP001367676"/>
    </source>
</evidence>
<dbReference type="Proteomes" id="UP001367676">
    <property type="component" value="Unassembled WGS sequence"/>
</dbReference>
<sequence length="404" mass="46851">MKSLIIITIVLLFTEIQLALCKGQPPTPEKAESNEYDTQLSAIDDILAKAYAKHDNVVRDAKLAYETLKTDIEKRINEANIEYQGTMQKINEQFSKAKSLANAVSGKCWIKLVEAEKIVEDEYKKAELAANEKLSKAKDEYIAAYKTAYEKFEKAREQIEENRRKMESEHQEELEKGRQNKENAVKLAKEKAIKVQEEYKNAIKSRLTFTEKEKIKNKLLEDRRIYDEAVELANDEWQKVLDATGINAQFEADLEKAVNELEQAQQKAGLIFQNETTEPKKALKEATIKKQKAIRRAKAERCNDETVQIMHQANIKYNNIKQNALRKFKKIEAQADEELRNAYAEYTEAIEEANNEIQKANELVDELERKYKVTNTSFNSNGREEDYEEEDDEVEDDEEEDEEE</sequence>
<feature type="compositionally biased region" description="Acidic residues" evidence="2">
    <location>
        <begin position="385"/>
        <end position="404"/>
    </location>
</feature>
<proteinExistence type="predicted"/>
<dbReference type="EMBL" id="JBBCAQ010000036">
    <property type="protein sequence ID" value="KAK7575824.1"/>
    <property type="molecule type" value="Genomic_DNA"/>
</dbReference>
<dbReference type="AlphaFoldDB" id="A0AAN9XZ58"/>
<keyword evidence="1" id="KW-0175">Coiled coil</keyword>
<gene>
    <name evidence="4" type="ORF">V9T40_012110</name>
</gene>
<comment type="caution">
    <text evidence="4">The sequence shown here is derived from an EMBL/GenBank/DDBJ whole genome shotgun (WGS) entry which is preliminary data.</text>
</comment>
<keyword evidence="3" id="KW-0732">Signal</keyword>
<evidence type="ECO:0000313" key="4">
    <source>
        <dbReference type="EMBL" id="KAK7575824.1"/>
    </source>
</evidence>
<feature type="region of interest" description="Disordered" evidence="2">
    <location>
        <begin position="372"/>
        <end position="404"/>
    </location>
</feature>
<accession>A0AAN9XZ58</accession>